<dbReference type="SFLD" id="SFLDG01019">
    <property type="entry name" value="Terpene_Cyclase_Like_1_C_Termi"/>
    <property type="match status" value="1"/>
</dbReference>
<name>A0AAE1XXS0_9LAMI</name>
<dbReference type="Gene3D" id="1.50.10.130">
    <property type="entry name" value="Terpene synthase, N-terminal domain"/>
    <property type="match status" value="1"/>
</dbReference>
<dbReference type="Pfam" id="PF03936">
    <property type="entry name" value="Terpene_synth_C"/>
    <property type="match status" value="1"/>
</dbReference>
<dbReference type="SUPFAM" id="SSF48576">
    <property type="entry name" value="Terpenoid synthases"/>
    <property type="match status" value="1"/>
</dbReference>
<proteinExistence type="predicted"/>
<evidence type="ECO:0000256" key="5">
    <source>
        <dbReference type="ARBA" id="ARBA00023239"/>
    </source>
</evidence>
<dbReference type="Gene3D" id="1.10.600.10">
    <property type="entry name" value="Farnesyl Diphosphate Synthase"/>
    <property type="match status" value="1"/>
</dbReference>
<comment type="cofactor">
    <cofactor evidence="1">
        <name>Mg(2+)</name>
        <dbReference type="ChEBI" id="CHEBI:18420"/>
    </cofactor>
</comment>
<feature type="domain" description="Terpene synthase metal-binding" evidence="7">
    <location>
        <begin position="249"/>
        <end position="482"/>
    </location>
</feature>
<dbReference type="Proteomes" id="UP001293254">
    <property type="component" value="Unassembled WGS sequence"/>
</dbReference>
<dbReference type="Pfam" id="PF01397">
    <property type="entry name" value="Terpene_synth"/>
    <property type="match status" value="1"/>
</dbReference>
<dbReference type="SFLD" id="SFLDS00005">
    <property type="entry name" value="Isoprenoid_Synthase_Type_I"/>
    <property type="match status" value="1"/>
</dbReference>
<dbReference type="InterPro" id="IPR008930">
    <property type="entry name" value="Terpenoid_cyclase/PrenylTrfase"/>
</dbReference>
<evidence type="ECO:0000256" key="1">
    <source>
        <dbReference type="ARBA" id="ARBA00001946"/>
    </source>
</evidence>
<dbReference type="InterPro" id="IPR008949">
    <property type="entry name" value="Isoprenoid_synthase_dom_sf"/>
</dbReference>
<evidence type="ECO:0000256" key="3">
    <source>
        <dbReference type="ARBA" id="ARBA00022723"/>
    </source>
</evidence>
<comment type="pathway">
    <text evidence="2">Secondary metabolite biosynthesis; terpenoid biosynthesis.</text>
</comment>
<dbReference type="EMBL" id="JACGWO010000009">
    <property type="protein sequence ID" value="KAK4419564.1"/>
    <property type="molecule type" value="Genomic_DNA"/>
</dbReference>
<protein>
    <submittedName>
        <fullName evidence="8">Beta-farnesene synthase</fullName>
    </submittedName>
</protein>
<dbReference type="InterPro" id="IPR050148">
    <property type="entry name" value="Terpene_synthase-like"/>
</dbReference>
<dbReference type="GO" id="GO:0010333">
    <property type="term" value="F:terpene synthase activity"/>
    <property type="evidence" value="ECO:0007669"/>
    <property type="project" value="InterPro"/>
</dbReference>
<dbReference type="CDD" id="cd00684">
    <property type="entry name" value="Terpene_cyclase_plant_C1"/>
    <property type="match status" value="1"/>
</dbReference>
<dbReference type="InterPro" id="IPR034741">
    <property type="entry name" value="Terpene_cyclase-like_1_C"/>
</dbReference>
<keyword evidence="3" id="KW-0479">Metal-binding</keyword>
<evidence type="ECO:0000259" key="6">
    <source>
        <dbReference type="Pfam" id="PF01397"/>
    </source>
</evidence>
<dbReference type="InterPro" id="IPR005630">
    <property type="entry name" value="Terpene_synthase_metal-bd"/>
</dbReference>
<keyword evidence="5" id="KW-0456">Lyase</keyword>
<evidence type="ECO:0000259" key="7">
    <source>
        <dbReference type="Pfam" id="PF03936"/>
    </source>
</evidence>
<gene>
    <name evidence="8" type="ORF">Salat_2369300</name>
</gene>
<evidence type="ECO:0000256" key="2">
    <source>
        <dbReference type="ARBA" id="ARBA00004721"/>
    </source>
</evidence>
<comment type="caution">
    <text evidence="8">The sequence shown here is derived from an EMBL/GenBank/DDBJ whole genome shotgun (WGS) entry which is preliminary data.</text>
</comment>
<dbReference type="FunFam" id="1.50.10.130:FF:000001">
    <property type="entry name" value="Isoprene synthase, chloroplastic"/>
    <property type="match status" value="1"/>
</dbReference>
<dbReference type="InterPro" id="IPR044814">
    <property type="entry name" value="Terpene_cyclase_plant_C1"/>
</dbReference>
<dbReference type="AlphaFoldDB" id="A0AAE1XXS0"/>
<organism evidence="8 9">
    <name type="scientific">Sesamum alatum</name>
    <dbReference type="NCBI Taxonomy" id="300844"/>
    <lineage>
        <taxon>Eukaryota</taxon>
        <taxon>Viridiplantae</taxon>
        <taxon>Streptophyta</taxon>
        <taxon>Embryophyta</taxon>
        <taxon>Tracheophyta</taxon>
        <taxon>Spermatophyta</taxon>
        <taxon>Magnoliopsida</taxon>
        <taxon>eudicotyledons</taxon>
        <taxon>Gunneridae</taxon>
        <taxon>Pentapetalae</taxon>
        <taxon>asterids</taxon>
        <taxon>lamiids</taxon>
        <taxon>Lamiales</taxon>
        <taxon>Pedaliaceae</taxon>
        <taxon>Sesamum</taxon>
    </lineage>
</organism>
<accession>A0AAE1XXS0</accession>
<sequence length="541" mass="62680">MVATSSTVVAPEDVRPTIASFAPTMWADDTFTSFSVDDMNKVQEKYAEAIEALKEEARSMLMAKGNTTADRLILIDTLERLGVAYHFEQEIEDQLQDTFRFHSTDENDYDLFTTALQFRLLRQHRHFVSCSGFDKFKSEDDKFKETLKNDGKGLLSLYEAAHLRIHGEDVLEEAVAFTTHHLKRMLQQSDQSPLHDQVKRALQHSLHRGFPRIETRHYISFYERDDSKNEPLLKLAKLDFNFLQNLYKKELHELARDRLVEAYFWGLILHYKPQDSYARVATAKSMEMATVINDTYDSYATPEEAELFTEILERWDVNEIDRLPDYMKIVYKFILSIYDDYEIEASKQGKSYAVSFAKETVKQLCKAYNKVKKWTTGQQIPKFEEYVANMMFTSCIYVALLTNIPAMKSASKETIDWLMDEPKFVAASAKIARYMNDLGSYQRENKGGRLPTAVCCYMKQYGVSKEEALDKFVELVEDAWKDLNTEWITETTVVPKDMAEQLLNFARAAEVTYVNRQDGYSNPEKYLAPQLVALFVNPILI</sequence>
<evidence type="ECO:0000256" key="4">
    <source>
        <dbReference type="ARBA" id="ARBA00022842"/>
    </source>
</evidence>
<keyword evidence="9" id="KW-1185">Reference proteome</keyword>
<reference evidence="8" key="1">
    <citation type="submission" date="2020-06" db="EMBL/GenBank/DDBJ databases">
        <authorList>
            <person name="Li T."/>
            <person name="Hu X."/>
            <person name="Zhang T."/>
            <person name="Song X."/>
            <person name="Zhang H."/>
            <person name="Dai N."/>
            <person name="Sheng W."/>
            <person name="Hou X."/>
            <person name="Wei L."/>
        </authorList>
    </citation>
    <scope>NUCLEOTIDE SEQUENCE</scope>
    <source>
        <strain evidence="8">3651</strain>
        <tissue evidence="8">Leaf</tissue>
    </source>
</reference>
<dbReference type="PANTHER" id="PTHR31225">
    <property type="entry name" value="OS04G0344100 PROTEIN-RELATED"/>
    <property type="match status" value="1"/>
</dbReference>
<feature type="domain" description="Terpene synthase N-terminal" evidence="6">
    <location>
        <begin position="26"/>
        <end position="202"/>
    </location>
</feature>
<dbReference type="PANTHER" id="PTHR31225:SF253">
    <property type="entry name" value="SESQUITERPENE SYNTHASE 31"/>
    <property type="match status" value="1"/>
</dbReference>
<reference evidence="8" key="2">
    <citation type="journal article" date="2024" name="Plant">
        <title>Genomic evolution and insights into agronomic trait innovations of Sesamum species.</title>
        <authorList>
            <person name="Miao H."/>
            <person name="Wang L."/>
            <person name="Qu L."/>
            <person name="Liu H."/>
            <person name="Sun Y."/>
            <person name="Le M."/>
            <person name="Wang Q."/>
            <person name="Wei S."/>
            <person name="Zheng Y."/>
            <person name="Lin W."/>
            <person name="Duan Y."/>
            <person name="Cao H."/>
            <person name="Xiong S."/>
            <person name="Wang X."/>
            <person name="Wei L."/>
            <person name="Li C."/>
            <person name="Ma Q."/>
            <person name="Ju M."/>
            <person name="Zhao R."/>
            <person name="Li G."/>
            <person name="Mu C."/>
            <person name="Tian Q."/>
            <person name="Mei H."/>
            <person name="Zhang T."/>
            <person name="Gao T."/>
            <person name="Zhang H."/>
        </authorList>
    </citation>
    <scope>NUCLEOTIDE SEQUENCE</scope>
    <source>
        <strain evidence="8">3651</strain>
    </source>
</reference>
<dbReference type="SUPFAM" id="SSF48239">
    <property type="entry name" value="Terpenoid cyclases/Protein prenyltransferases"/>
    <property type="match status" value="1"/>
</dbReference>
<keyword evidence="4" id="KW-0460">Magnesium</keyword>
<dbReference type="InterPro" id="IPR001906">
    <property type="entry name" value="Terpene_synth_N"/>
</dbReference>
<dbReference type="GO" id="GO:0016102">
    <property type="term" value="P:diterpenoid biosynthetic process"/>
    <property type="evidence" value="ECO:0007669"/>
    <property type="project" value="InterPro"/>
</dbReference>
<dbReference type="GO" id="GO:0000287">
    <property type="term" value="F:magnesium ion binding"/>
    <property type="evidence" value="ECO:0007669"/>
    <property type="project" value="InterPro"/>
</dbReference>
<evidence type="ECO:0000313" key="9">
    <source>
        <dbReference type="Proteomes" id="UP001293254"/>
    </source>
</evidence>
<dbReference type="InterPro" id="IPR036965">
    <property type="entry name" value="Terpene_synth_N_sf"/>
</dbReference>
<evidence type="ECO:0000313" key="8">
    <source>
        <dbReference type="EMBL" id="KAK4419564.1"/>
    </source>
</evidence>